<evidence type="ECO:0000313" key="1">
    <source>
        <dbReference type="EMBL" id="KAG8177118.1"/>
    </source>
</evidence>
<dbReference type="Proteomes" id="UP000827092">
    <property type="component" value="Unassembled WGS sequence"/>
</dbReference>
<keyword evidence="2" id="KW-1185">Reference proteome</keyword>
<evidence type="ECO:0000313" key="2">
    <source>
        <dbReference type="Proteomes" id="UP000827092"/>
    </source>
</evidence>
<proteinExistence type="predicted"/>
<protein>
    <submittedName>
        <fullName evidence="1">Uncharacterized protein</fullName>
    </submittedName>
</protein>
<comment type="caution">
    <text evidence="1">The sequence shown here is derived from an EMBL/GenBank/DDBJ whole genome shotgun (WGS) entry which is preliminary data.</text>
</comment>
<organism evidence="1 2">
    <name type="scientific">Oedothorax gibbosus</name>
    <dbReference type="NCBI Taxonomy" id="931172"/>
    <lineage>
        <taxon>Eukaryota</taxon>
        <taxon>Metazoa</taxon>
        <taxon>Ecdysozoa</taxon>
        <taxon>Arthropoda</taxon>
        <taxon>Chelicerata</taxon>
        <taxon>Arachnida</taxon>
        <taxon>Araneae</taxon>
        <taxon>Araneomorphae</taxon>
        <taxon>Entelegynae</taxon>
        <taxon>Araneoidea</taxon>
        <taxon>Linyphiidae</taxon>
        <taxon>Erigoninae</taxon>
        <taxon>Oedothorax</taxon>
    </lineage>
</organism>
<reference evidence="1 2" key="1">
    <citation type="journal article" date="2022" name="Nat. Ecol. Evol.">
        <title>A masculinizing supergene underlies an exaggerated male reproductive morph in a spider.</title>
        <authorList>
            <person name="Hendrickx F."/>
            <person name="De Corte Z."/>
            <person name="Sonet G."/>
            <person name="Van Belleghem S.M."/>
            <person name="Kostlbacher S."/>
            <person name="Vangestel C."/>
        </authorList>
    </citation>
    <scope>NUCLEOTIDE SEQUENCE [LARGE SCALE GENOMIC DNA]</scope>
    <source>
        <strain evidence="1">W744_W776</strain>
    </source>
</reference>
<sequence length="103" mass="11873">MQTLNAIRIANVSHNKNQNTTTKDTFSSKNIFYAGRKVKTKCHSVPMNLPTTVNHNDLRLVDTVARRQKGARTNWATAETTREIVSRNGNKRRTHQRRLSIVW</sequence>
<gene>
    <name evidence="1" type="ORF">JTE90_020520</name>
</gene>
<accession>A0AAV6TZQ0</accession>
<dbReference type="EMBL" id="JAFNEN010000819">
    <property type="protein sequence ID" value="KAG8177118.1"/>
    <property type="molecule type" value="Genomic_DNA"/>
</dbReference>
<dbReference type="AlphaFoldDB" id="A0AAV6TZQ0"/>
<name>A0AAV6TZQ0_9ARAC</name>